<protein>
    <submittedName>
        <fullName evidence="2">Uncharacterized protein</fullName>
    </submittedName>
</protein>
<evidence type="ECO:0000256" key="1">
    <source>
        <dbReference type="SAM" id="SignalP"/>
    </source>
</evidence>
<organism evidence="2 3">
    <name type="scientific">Imshaugia aleurites</name>
    <dbReference type="NCBI Taxonomy" id="172621"/>
    <lineage>
        <taxon>Eukaryota</taxon>
        <taxon>Fungi</taxon>
        <taxon>Dikarya</taxon>
        <taxon>Ascomycota</taxon>
        <taxon>Pezizomycotina</taxon>
        <taxon>Lecanoromycetes</taxon>
        <taxon>OSLEUM clade</taxon>
        <taxon>Lecanoromycetidae</taxon>
        <taxon>Lecanorales</taxon>
        <taxon>Lecanorineae</taxon>
        <taxon>Parmeliaceae</taxon>
        <taxon>Imshaugia</taxon>
    </lineage>
</organism>
<evidence type="ECO:0000313" key="3">
    <source>
        <dbReference type="Proteomes" id="UP000664534"/>
    </source>
</evidence>
<proteinExistence type="predicted"/>
<evidence type="ECO:0000313" key="2">
    <source>
        <dbReference type="EMBL" id="CAF9923027.1"/>
    </source>
</evidence>
<gene>
    <name evidence="2" type="ORF">IMSHALPRED_005832</name>
</gene>
<comment type="caution">
    <text evidence="2">The sequence shown here is derived from an EMBL/GenBank/DDBJ whole genome shotgun (WGS) entry which is preliminary data.</text>
</comment>
<dbReference type="EMBL" id="CAJPDT010000032">
    <property type="protein sequence ID" value="CAF9923027.1"/>
    <property type="molecule type" value="Genomic_DNA"/>
</dbReference>
<feature type="signal peptide" evidence="1">
    <location>
        <begin position="1"/>
        <end position="21"/>
    </location>
</feature>
<dbReference type="OrthoDB" id="3534704at2759"/>
<keyword evidence="1" id="KW-0732">Signal</keyword>
<keyword evidence="3" id="KW-1185">Reference proteome</keyword>
<reference evidence="2" key="1">
    <citation type="submission" date="2021-03" db="EMBL/GenBank/DDBJ databases">
        <authorList>
            <person name="Tagirdzhanova G."/>
        </authorList>
    </citation>
    <scope>NUCLEOTIDE SEQUENCE</scope>
</reference>
<sequence>MHFSISYHSLILAAYLGVFQATALPATPVEPCGSPGQDVKYAVSSTTTNQLGKPVVGDYSCVGTSSCNFQDGNEFSVTVQVEVGVDLSLDFEDISGDAGVSTSVSVATESGTTQSVSASCPVGPWTCALIIWPPVTVVSGTQTPLYTNCKPAGAAAPYTVEFPEKMSNGQLVGGRVDVCACMNFKYWANEGAPSIQCPQDCVA</sequence>
<feature type="chain" id="PRO_5034978435" evidence="1">
    <location>
        <begin position="22"/>
        <end position="203"/>
    </location>
</feature>
<dbReference type="AlphaFoldDB" id="A0A8H3FHT8"/>
<dbReference type="Proteomes" id="UP000664534">
    <property type="component" value="Unassembled WGS sequence"/>
</dbReference>
<name>A0A8H3FHT8_9LECA</name>
<accession>A0A8H3FHT8</accession>